<dbReference type="SUPFAM" id="SSF51261">
    <property type="entry name" value="Duplicated hybrid motif"/>
    <property type="match status" value="1"/>
</dbReference>
<evidence type="ECO:0000313" key="2">
    <source>
        <dbReference type="EMBL" id="MBO8456943.1"/>
    </source>
</evidence>
<dbReference type="InterPro" id="IPR050570">
    <property type="entry name" value="Cell_wall_metabolism_enzyme"/>
</dbReference>
<gene>
    <name evidence="2" type="ORF">IAA81_01795</name>
</gene>
<dbReference type="CDD" id="cd12797">
    <property type="entry name" value="M23_peptidase"/>
    <property type="match status" value="1"/>
</dbReference>
<proteinExistence type="predicted"/>
<evidence type="ECO:0000313" key="3">
    <source>
        <dbReference type="Proteomes" id="UP000823638"/>
    </source>
</evidence>
<evidence type="ECO:0000259" key="1">
    <source>
        <dbReference type="Pfam" id="PF01551"/>
    </source>
</evidence>
<dbReference type="PANTHER" id="PTHR21666:SF290">
    <property type="entry name" value="PEPTIDASE M23 DOMAIN PROTEIN"/>
    <property type="match status" value="1"/>
</dbReference>
<reference evidence="2" key="2">
    <citation type="journal article" date="2021" name="PeerJ">
        <title>Extensive microbial diversity within the chicken gut microbiome revealed by metagenomics and culture.</title>
        <authorList>
            <person name="Gilroy R."/>
            <person name="Ravi A."/>
            <person name="Getino M."/>
            <person name="Pursley I."/>
            <person name="Horton D.L."/>
            <person name="Alikhan N.F."/>
            <person name="Baker D."/>
            <person name="Gharbi K."/>
            <person name="Hall N."/>
            <person name="Watson M."/>
            <person name="Adriaenssens E.M."/>
            <person name="Foster-Nyarko E."/>
            <person name="Jarju S."/>
            <person name="Secka A."/>
            <person name="Antonio M."/>
            <person name="Oren A."/>
            <person name="Chaudhuri R.R."/>
            <person name="La Ragione R."/>
            <person name="Hildebrand F."/>
            <person name="Pallen M.J."/>
        </authorList>
    </citation>
    <scope>NUCLEOTIDE SEQUENCE</scope>
    <source>
        <strain evidence="2">10532</strain>
    </source>
</reference>
<dbReference type="InterPro" id="IPR016047">
    <property type="entry name" value="M23ase_b-sheet_dom"/>
</dbReference>
<dbReference type="Gene3D" id="2.70.70.10">
    <property type="entry name" value="Glucose Permease (Domain IIA)"/>
    <property type="match status" value="1"/>
</dbReference>
<protein>
    <submittedName>
        <fullName evidence="2">M23 family metallopeptidase</fullName>
    </submittedName>
</protein>
<dbReference type="PANTHER" id="PTHR21666">
    <property type="entry name" value="PEPTIDASE-RELATED"/>
    <property type="match status" value="1"/>
</dbReference>
<sequence>MKQVRRFFIIFFILLFRVQDLFLPGSFSGFRELYGQQVYPSVKKLNNRDEIFKQFARDVTTSYRLLATGDLNEAAGSLLIYSYKVEKDMDILDLAARCNILYDSIASLNSLNSINEAVEGKELLLPTVPGLFIPEDGGESAISRLLAWDSRLEEEGTEKFNLKINGKNFIFLPAQRFNTTQRAFFLNTAFLFPLDDGVLTSPFGKRKSPFTGKPANHKGIDLAAPEGSPVYASRAGTVEFCGYNEVYGNHIIIRHDAKWSSLYGHLSEIKIRLHQKVKTGYIIGSVGSTGQSTGPHLHFEIQEGGTPLDPQAFVMEK</sequence>
<organism evidence="2 3">
    <name type="scientific">Candidatus Gallitreponema excrementavium</name>
    <dbReference type="NCBI Taxonomy" id="2840840"/>
    <lineage>
        <taxon>Bacteria</taxon>
        <taxon>Pseudomonadati</taxon>
        <taxon>Spirochaetota</taxon>
        <taxon>Spirochaetia</taxon>
        <taxon>Spirochaetales</taxon>
        <taxon>Candidatus Gallitreponema</taxon>
    </lineage>
</organism>
<dbReference type="GO" id="GO:0004222">
    <property type="term" value="F:metalloendopeptidase activity"/>
    <property type="evidence" value="ECO:0007669"/>
    <property type="project" value="TreeGrafter"/>
</dbReference>
<comment type="caution">
    <text evidence="2">The sequence shown here is derived from an EMBL/GenBank/DDBJ whole genome shotgun (WGS) entry which is preliminary data.</text>
</comment>
<dbReference type="InterPro" id="IPR011055">
    <property type="entry name" value="Dup_hybrid_motif"/>
</dbReference>
<name>A0A9D9HN60_9SPIR</name>
<dbReference type="Pfam" id="PF01551">
    <property type="entry name" value="Peptidase_M23"/>
    <property type="match status" value="1"/>
</dbReference>
<feature type="domain" description="M23ase beta-sheet core" evidence="1">
    <location>
        <begin position="216"/>
        <end position="310"/>
    </location>
</feature>
<accession>A0A9D9HN60</accession>
<dbReference type="EMBL" id="JADIMM010000023">
    <property type="protein sequence ID" value="MBO8456943.1"/>
    <property type="molecule type" value="Genomic_DNA"/>
</dbReference>
<dbReference type="Proteomes" id="UP000823638">
    <property type="component" value="Unassembled WGS sequence"/>
</dbReference>
<dbReference type="AlphaFoldDB" id="A0A9D9HN60"/>
<reference evidence="2" key="1">
    <citation type="submission" date="2020-10" db="EMBL/GenBank/DDBJ databases">
        <authorList>
            <person name="Gilroy R."/>
        </authorList>
    </citation>
    <scope>NUCLEOTIDE SEQUENCE</scope>
    <source>
        <strain evidence="2">10532</strain>
    </source>
</reference>